<gene>
    <name evidence="1" type="ORF">DERYTH_LOCUS16401</name>
</gene>
<dbReference type="AlphaFoldDB" id="A0A9N9IS00"/>
<sequence length="482" mass="55508">MNSSINSFRLPADCVRGIFYHLLDDYEALFTCILVNRSWCRSAIPLLWSDIFNGESPSSEKRIKIISTYIKCLSDFQRQTLINNNIKLQEDFKPALFDYPKFLRVLNCNYFDKALHDWCKKVINPSSDDLDFRTTLNVCNQIISQYIFDHSTGLYTLCLGKHKSDGQCLMHLPSNVYPEELCYTFSKLTELHINEWLPIITQNLSSVLLFFEKLSLCSRRITNLTISLNQISGTAYHPEVFKHLFSLINSQCNLQSFTMTFSINLQSSLLFSSLSNQSHSLKYLELNRFYDIPLLLPYLSSFNLETLKFAYSNDLIIQHNPSPLPSLPSETQFRIKNLIISEPPDSTLYPFFSLIAKMSGSNLTNLSFNGCDEILTKTIGENCLNLTSLTIMTNFSLFECFLKSLSKLENLKYLDVKKARNDIEFTNEMILQFAKTIPNTLEELDSDLITDQKHLNIFKEFKTPLSELTIHPNETSEPSVLQ</sequence>
<evidence type="ECO:0000313" key="1">
    <source>
        <dbReference type="EMBL" id="CAG8745556.1"/>
    </source>
</evidence>
<dbReference type="EMBL" id="CAJVPY010014264">
    <property type="protein sequence ID" value="CAG8745556.1"/>
    <property type="molecule type" value="Genomic_DNA"/>
</dbReference>
<dbReference type="Gene3D" id="3.80.10.10">
    <property type="entry name" value="Ribonuclease Inhibitor"/>
    <property type="match status" value="1"/>
</dbReference>
<dbReference type="Proteomes" id="UP000789405">
    <property type="component" value="Unassembled WGS sequence"/>
</dbReference>
<proteinExistence type="predicted"/>
<comment type="caution">
    <text evidence="1">The sequence shown here is derived from an EMBL/GenBank/DDBJ whole genome shotgun (WGS) entry which is preliminary data.</text>
</comment>
<accession>A0A9N9IS00</accession>
<evidence type="ECO:0000313" key="2">
    <source>
        <dbReference type="Proteomes" id="UP000789405"/>
    </source>
</evidence>
<organism evidence="1 2">
    <name type="scientific">Dentiscutata erythropus</name>
    <dbReference type="NCBI Taxonomy" id="1348616"/>
    <lineage>
        <taxon>Eukaryota</taxon>
        <taxon>Fungi</taxon>
        <taxon>Fungi incertae sedis</taxon>
        <taxon>Mucoromycota</taxon>
        <taxon>Glomeromycotina</taxon>
        <taxon>Glomeromycetes</taxon>
        <taxon>Diversisporales</taxon>
        <taxon>Gigasporaceae</taxon>
        <taxon>Dentiscutata</taxon>
    </lineage>
</organism>
<protein>
    <submittedName>
        <fullName evidence="1">2726_t:CDS:1</fullName>
    </submittedName>
</protein>
<name>A0A9N9IS00_9GLOM</name>
<keyword evidence="2" id="KW-1185">Reference proteome</keyword>
<reference evidence="1" key="1">
    <citation type="submission" date="2021-06" db="EMBL/GenBank/DDBJ databases">
        <authorList>
            <person name="Kallberg Y."/>
            <person name="Tangrot J."/>
            <person name="Rosling A."/>
        </authorList>
    </citation>
    <scope>NUCLEOTIDE SEQUENCE</scope>
    <source>
        <strain evidence="1">MA453B</strain>
    </source>
</reference>
<dbReference type="OrthoDB" id="10028886at2759"/>
<dbReference type="InterPro" id="IPR032675">
    <property type="entry name" value="LRR_dom_sf"/>
</dbReference>